<feature type="compositionally biased region" description="Basic residues" evidence="5">
    <location>
        <begin position="92"/>
        <end position="102"/>
    </location>
</feature>
<dbReference type="AlphaFoldDB" id="A0A9Q0YP32"/>
<dbReference type="InterPro" id="IPR007811">
    <property type="entry name" value="RPC4"/>
</dbReference>
<dbReference type="Proteomes" id="UP001152320">
    <property type="component" value="Chromosome 20"/>
</dbReference>
<name>A0A9Q0YP32_HOLLE</name>
<feature type="compositionally biased region" description="Polar residues" evidence="5">
    <location>
        <begin position="1"/>
        <end position="14"/>
    </location>
</feature>
<evidence type="ECO:0000313" key="6">
    <source>
        <dbReference type="EMBL" id="KAJ8022636.1"/>
    </source>
</evidence>
<feature type="compositionally biased region" description="Low complexity" evidence="5">
    <location>
        <begin position="138"/>
        <end position="163"/>
    </location>
</feature>
<evidence type="ECO:0000256" key="2">
    <source>
        <dbReference type="ARBA" id="ARBA00022478"/>
    </source>
</evidence>
<dbReference type="EMBL" id="JAIZAY010000020">
    <property type="protein sequence ID" value="KAJ8022636.1"/>
    <property type="molecule type" value="Genomic_DNA"/>
</dbReference>
<dbReference type="PANTHER" id="PTHR13408:SF0">
    <property type="entry name" value="DNA-DIRECTED RNA POLYMERASE III SUBUNIT RPC4"/>
    <property type="match status" value="1"/>
</dbReference>
<accession>A0A9Q0YP32</accession>
<comment type="subcellular location">
    <subcellularLocation>
        <location evidence="1">Nucleus</location>
    </subcellularLocation>
</comment>
<keyword evidence="2 6" id="KW-0240">DNA-directed RNA polymerase</keyword>
<dbReference type="Pfam" id="PF05132">
    <property type="entry name" value="RNA_pol_Rpc4"/>
    <property type="match status" value="1"/>
</dbReference>
<dbReference type="GO" id="GO:0005666">
    <property type="term" value="C:RNA polymerase III complex"/>
    <property type="evidence" value="ECO:0007669"/>
    <property type="project" value="InterPro"/>
</dbReference>
<feature type="compositionally biased region" description="Polar residues" evidence="5">
    <location>
        <begin position="326"/>
        <end position="345"/>
    </location>
</feature>
<feature type="compositionally biased region" description="Basic and acidic residues" evidence="5">
    <location>
        <begin position="106"/>
        <end position="115"/>
    </location>
</feature>
<dbReference type="OrthoDB" id="5836119at2759"/>
<feature type="compositionally biased region" description="Basic and acidic residues" evidence="5">
    <location>
        <begin position="165"/>
        <end position="178"/>
    </location>
</feature>
<dbReference type="GO" id="GO:0042797">
    <property type="term" value="P:tRNA transcription by RNA polymerase III"/>
    <property type="evidence" value="ECO:0007669"/>
    <property type="project" value="TreeGrafter"/>
</dbReference>
<dbReference type="PANTHER" id="PTHR13408">
    <property type="entry name" value="DNA-DIRECTED RNA POLYMERASE III"/>
    <property type="match status" value="1"/>
</dbReference>
<feature type="region of interest" description="Disordered" evidence="5">
    <location>
        <begin position="306"/>
        <end position="345"/>
    </location>
</feature>
<keyword evidence="4" id="KW-0539">Nucleus</keyword>
<comment type="caution">
    <text evidence="6">The sequence shown here is derived from an EMBL/GenBank/DDBJ whole genome shotgun (WGS) entry which is preliminary data.</text>
</comment>
<feature type="compositionally biased region" description="Basic and acidic residues" evidence="5">
    <location>
        <begin position="126"/>
        <end position="135"/>
    </location>
</feature>
<gene>
    <name evidence="6" type="ORF">HOLleu_37593</name>
</gene>
<feature type="region of interest" description="Disordered" evidence="5">
    <location>
        <begin position="207"/>
        <end position="265"/>
    </location>
</feature>
<proteinExistence type="predicted"/>
<evidence type="ECO:0000256" key="5">
    <source>
        <dbReference type="SAM" id="MobiDB-lite"/>
    </source>
</evidence>
<organism evidence="6 7">
    <name type="scientific">Holothuria leucospilota</name>
    <name type="common">Black long sea cucumber</name>
    <name type="synonym">Mertensiothuria leucospilota</name>
    <dbReference type="NCBI Taxonomy" id="206669"/>
    <lineage>
        <taxon>Eukaryota</taxon>
        <taxon>Metazoa</taxon>
        <taxon>Echinodermata</taxon>
        <taxon>Eleutherozoa</taxon>
        <taxon>Echinozoa</taxon>
        <taxon>Holothuroidea</taxon>
        <taxon>Aspidochirotacea</taxon>
        <taxon>Aspidochirotida</taxon>
        <taxon>Holothuriidae</taxon>
        <taxon>Holothuria</taxon>
    </lineage>
</organism>
<keyword evidence="7" id="KW-1185">Reference proteome</keyword>
<evidence type="ECO:0000256" key="4">
    <source>
        <dbReference type="ARBA" id="ARBA00023242"/>
    </source>
</evidence>
<dbReference type="GO" id="GO:0003677">
    <property type="term" value="F:DNA binding"/>
    <property type="evidence" value="ECO:0007669"/>
    <property type="project" value="InterPro"/>
</dbReference>
<sequence length="428" mass="46910">MAENNKPSSSSSTAPIKLDTLTRGLVGRKHDLMNPTARLPSLRTPRDLTLKNAVKKSFKPNIPVRRERPKEDGDAGSRSSSPGPSKIPKGNGRGRGRGKRGAGARGGRDRNKELIQTHNSIFEEGPGDRLVRRSTTEGFGRSSVSSRGDSVSSGSLASSFRSLNLKREEREEEDSKRIAELLRDDFVKDGRLTVDDRYKPISLPLKTMAASSSSSSSSSLQDITDETDASGISIKQEPMSPPPMDVKVKQEPPDSDEEMPLVDEKKDVKPKIFTKVKGSEPKKSTLPLFSRRDALEGKLLFFQLPDSLPALPPTEDEDRSLRGRSQEVQGTSSQGTPEVQSQKTVKNECTLNDLPAGFLGKIRIRKSGKTELRLGNITLDVSVGTPCGFLQDVVSVKNVQDHQEIINLGPVKHRIICTPNLMSLLENR</sequence>
<reference evidence="6" key="1">
    <citation type="submission" date="2021-10" db="EMBL/GenBank/DDBJ databases">
        <title>Tropical sea cucumber genome reveals ecological adaptation and Cuvierian tubules defense mechanism.</title>
        <authorList>
            <person name="Chen T."/>
        </authorList>
    </citation>
    <scope>NUCLEOTIDE SEQUENCE</scope>
    <source>
        <strain evidence="6">Nanhai2018</strain>
        <tissue evidence="6">Muscle</tissue>
    </source>
</reference>
<keyword evidence="3" id="KW-0804">Transcription</keyword>
<feature type="compositionally biased region" description="Basic and acidic residues" evidence="5">
    <location>
        <begin position="64"/>
        <end position="75"/>
    </location>
</feature>
<protein>
    <submittedName>
        <fullName evidence="6">DNA-directed RNA polymerase III subunit RPC4</fullName>
    </submittedName>
</protein>
<evidence type="ECO:0000256" key="3">
    <source>
        <dbReference type="ARBA" id="ARBA00023163"/>
    </source>
</evidence>
<evidence type="ECO:0000256" key="1">
    <source>
        <dbReference type="ARBA" id="ARBA00004123"/>
    </source>
</evidence>
<feature type="region of interest" description="Disordered" evidence="5">
    <location>
        <begin position="1"/>
        <end position="178"/>
    </location>
</feature>
<feature type="compositionally biased region" description="Low complexity" evidence="5">
    <location>
        <begin position="76"/>
        <end position="90"/>
    </location>
</feature>
<evidence type="ECO:0000313" key="7">
    <source>
        <dbReference type="Proteomes" id="UP001152320"/>
    </source>
</evidence>